<keyword evidence="7" id="KW-0963">Cytoplasm</keyword>
<evidence type="ECO:0000313" key="20">
    <source>
        <dbReference type="Proteomes" id="UP001209540"/>
    </source>
</evidence>
<evidence type="ECO:0000256" key="1">
    <source>
        <dbReference type="ARBA" id="ARBA00001911"/>
    </source>
</evidence>
<evidence type="ECO:0000256" key="16">
    <source>
        <dbReference type="ARBA" id="ARBA00051601"/>
    </source>
</evidence>
<dbReference type="GO" id="GO:0048040">
    <property type="term" value="F:UDP-glucuronate decarboxylase activity"/>
    <property type="evidence" value="ECO:0007669"/>
    <property type="project" value="UniProtKB-EC"/>
</dbReference>
<keyword evidence="12" id="KW-0520">NAD</keyword>
<dbReference type="GO" id="GO:0042732">
    <property type="term" value="P:D-xylose metabolic process"/>
    <property type="evidence" value="ECO:0007669"/>
    <property type="project" value="InterPro"/>
</dbReference>
<evidence type="ECO:0000256" key="12">
    <source>
        <dbReference type="ARBA" id="ARBA00023027"/>
    </source>
</evidence>
<dbReference type="Proteomes" id="UP001209540">
    <property type="component" value="Unassembled WGS sequence"/>
</dbReference>
<proteinExistence type="inferred from homology"/>
<keyword evidence="11" id="KW-1133">Transmembrane helix</keyword>
<evidence type="ECO:0000256" key="10">
    <source>
        <dbReference type="ARBA" id="ARBA00022968"/>
    </source>
</evidence>
<dbReference type="InterPro" id="IPR016040">
    <property type="entry name" value="NAD(P)-bd_dom"/>
</dbReference>
<evidence type="ECO:0000256" key="17">
    <source>
        <dbReference type="SAM" id="MobiDB-lite"/>
    </source>
</evidence>
<evidence type="ECO:0000256" key="5">
    <source>
        <dbReference type="ARBA" id="ARBA00007505"/>
    </source>
</evidence>
<evidence type="ECO:0000256" key="3">
    <source>
        <dbReference type="ARBA" id="ARBA00004496"/>
    </source>
</evidence>
<dbReference type="PANTHER" id="PTHR43078">
    <property type="entry name" value="UDP-GLUCURONIC ACID DECARBOXYLASE-RELATED"/>
    <property type="match status" value="1"/>
</dbReference>
<dbReference type="GO" id="GO:0032580">
    <property type="term" value="C:Golgi cisterna membrane"/>
    <property type="evidence" value="ECO:0007669"/>
    <property type="project" value="UniProtKB-SubCell"/>
</dbReference>
<gene>
    <name evidence="19" type="ORF">BDA99DRAFT_437115</name>
</gene>
<dbReference type="PANTHER" id="PTHR43078:SF6">
    <property type="entry name" value="UDP-GLUCURONIC ACID DECARBOXYLASE 1"/>
    <property type="match status" value="1"/>
</dbReference>
<dbReference type="GO" id="GO:0070403">
    <property type="term" value="F:NAD+ binding"/>
    <property type="evidence" value="ECO:0007669"/>
    <property type="project" value="InterPro"/>
</dbReference>
<keyword evidence="14" id="KW-0472">Membrane</keyword>
<feature type="region of interest" description="Disordered" evidence="17">
    <location>
        <begin position="1"/>
        <end position="39"/>
    </location>
</feature>
<dbReference type="AlphaFoldDB" id="A0AAD5KAX6"/>
<accession>A0AAD5KAX6</accession>
<comment type="similarity">
    <text evidence="5">Belongs to the NAD(P)-dependent epimerase/dehydratase family. UDP-glucuronic acid decarboxylase subfamily.</text>
</comment>
<evidence type="ECO:0000259" key="18">
    <source>
        <dbReference type="Pfam" id="PF16363"/>
    </source>
</evidence>
<keyword evidence="13" id="KW-0333">Golgi apparatus</keyword>
<keyword evidence="20" id="KW-1185">Reference proteome</keyword>
<evidence type="ECO:0000313" key="19">
    <source>
        <dbReference type="EMBL" id="KAI9264903.1"/>
    </source>
</evidence>
<dbReference type="InterPro" id="IPR044516">
    <property type="entry name" value="UXS-like"/>
</dbReference>
<keyword evidence="8" id="KW-0812">Transmembrane</keyword>
<reference evidence="19" key="2">
    <citation type="submission" date="2023-02" db="EMBL/GenBank/DDBJ databases">
        <authorList>
            <consortium name="DOE Joint Genome Institute"/>
            <person name="Mondo S.J."/>
            <person name="Chang Y."/>
            <person name="Wang Y."/>
            <person name="Ahrendt S."/>
            <person name="Andreopoulos W."/>
            <person name="Barry K."/>
            <person name="Beard J."/>
            <person name="Benny G.L."/>
            <person name="Blankenship S."/>
            <person name="Bonito G."/>
            <person name="Cuomo C."/>
            <person name="Desiro A."/>
            <person name="Gervers K.A."/>
            <person name="Hundley H."/>
            <person name="Kuo A."/>
            <person name="LaButti K."/>
            <person name="Lang B.F."/>
            <person name="Lipzen A."/>
            <person name="O'Donnell K."/>
            <person name="Pangilinan J."/>
            <person name="Reynolds N."/>
            <person name="Sandor L."/>
            <person name="Smith M.W."/>
            <person name="Tsang A."/>
            <person name="Grigoriev I.V."/>
            <person name="Stajich J.E."/>
            <person name="Spatafora J.W."/>
        </authorList>
    </citation>
    <scope>NUCLEOTIDE SEQUENCE</scope>
    <source>
        <strain evidence="19">RSA 2281</strain>
    </source>
</reference>
<dbReference type="InterPro" id="IPR036291">
    <property type="entry name" value="NAD(P)-bd_dom_sf"/>
</dbReference>
<name>A0AAD5KAX6_9FUNG</name>
<evidence type="ECO:0000256" key="4">
    <source>
        <dbReference type="ARBA" id="ARBA00005100"/>
    </source>
</evidence>
<organism evidence="19 20">
    <name type="scientific">Phascolomyces articulosus</name>
    <dbReference type="NCBI Taxonomy" id="60185"/>
    <lineage>
        <taxon>Eukaryota</taxon>
        <taxon>Fungi</taxon>
        <taxon>Fungi incertae sedis</taxon>
        <taxon>Mucoromycota</taxon>
        <taxon>Mucoromycotina</taxon>
        <taxon>Mucoromycetes</taxon>
        <taxon>Mucorales</taxon>
        <taxon>Lichtheimiaceae</taxon>
        <taxon>Phascolomyces</taxon>
    </lineage>
</organism>
<keyword evidence="9" id="KW-0210">Decarboxylase</keyword>
<comment type="caution">
    <text evidence="19">The sequence shown here is derived from an EMBL/GenBank/DDBJ whole genome shotgun (WGS) entry which is preliminary data.</text>
</comment>
<dbReference type="Gene3D" id="3.40.50.720">
    <property type="entry name" value="NAD(P)-binding Rossmann-like Domain"/>
    <property type="match status" value="1"/>
</dbReference>
<evidence type="ECO:0000256" key="6">
    <source>
        <dbReference type="ARBA" id="ARBA00012290"/>
    </source>
</evidence>
<evidence type="ECO:0000256" key="13">
    <source>
        <dbReference type="ARBA" id="ARBA00023034"/>
    </source>
</evidence>
<evidence type="ECO:0000256" key="15">
    <source>
        <dbReference type="ARBA" id="ARBA00023239"/>
    </source>
</evidence>
<comment type="catalytic activity">
    <reaction evidence="16">
        <text>UDP-alpha-D-glucuronate + H(+) = UDP-alpha-D-xylose + CO2</text>
        <dbReference type="Rhea" id="RHEA:23916"/>
        <dbReference type="ChEBI" id="CHEBI:15378"/>
        <dbReference type="ChEBI" id="CHEBI:16526"/>
        <dbReference type="ChEBI" id="CHEBI:57632"/>
        <dbReference type="ChEBI" id="CHEBI:58052"/>
        <dbReference type="EC" id="4.1.1.35"/>
    </reaction>
</comment>
<dbReference type="FunFam" id="3.40.50.720:FF:000150">
    <property type="entry name" value="UDP-glucuronic acid decarboxylase 6"/>
    <property type="match status" value="1"/>
</dbReference>
<sequence length="414" mass="47023">MTSTDTTAKDENNHNHNNTSTGTDSVSEEELVTSVGHSSVGSQLDLDTLRELYLPKEISDREINHEDGNVTYKSTHTYPPVRRLRPSERKRILVTGGAGFVGSHLVDRLMLMGHEVIVLDNFFTGTKRNVQHWIGHPHFELVRHDVVDPFMIEVSQIYHLACPASPPHYQYNPTKTVKTSVMGTINMLGLAKRTKARFLLTSTSEIYGDPEEHPQRETYWGHVNPIGPRACYDEGKRIAETLTYAYMRQNDVDVRVARIFKQNCPCFIYFCPRMSPADGRVVSNFIMQALKGEPLTLYGDGQQTRSFQYVHDLVDGLILLMNKNYTEPVNLGNPEEYTIKNFADIIREQVANSSIGPDSVNIKILPAAMDDPKKRKPDISRALKHLGWKPRFAVRQGLQETVDWFKLQVEEGLI</sequence>
<evidence type="ECO:0000256" key="11">
    <source>
        <dbReference type="ARBA" id="ARBA00022989"/>
    </source>
</evidence>
<evidence type="ECO:0000256" key="2">
    <source>
        <dbReference type="ARBA" id="ARBA00004447"/>
    </source>
</evidence>
<dbReference type="SUPFAM" id="SSF51735">
    <property type="entry name" value="NAD(P)-binding Rossmann-fold domains"/>
    <property type="match status" value="1"/>
</dbReference>
<dbReference type="EC" id="4.1.1.35" evidence="6"/>
<dbReference type="Pfam" id="PF16363">
    <property type="entry name" value="GDP_Man_Dehyd"/>
    <property type="match status" value="1"/>
</dbReference>
<comment type="pathway">
    <text evidence="4">Nucleotide-sugar biosynthesis; UDP-alpha-D-xylose biosynthesis; UDP-alpha-D-xylose from UDP-alpha-D-glucuronate: step 1/1.</text>
</comment>
<keyword evidence="10" id="KW-0735">Signal-anchor</keyword>
<feature type="domain" description="NAD(P)-binding" evidence="18">
    <location>
        <begin position="93"/>
        <end position="401"/>
    </location>
</feature>
<dbReference type="EMBL" id="JAIXMP010000011">
    <property type="protein sequence ID" value="KAI9264903.1"/>
    <property type="molecule type" value="Genomic_DNA"/>
</dbReference>
<reference evidence="19" key="1">
    <citation type="journal article" date="2022" name="IScience">
        <title>Evolution of zygomycete secretomes and the origins of terrestrial fungal ecologies.</title>
        <authorList>
            <person name="Chang Y."/>
            <person name="Wang Y."/>
            <person name="Mondo S."/>
            <person name="Ahrendt S."/>
            <person name="Andreopoulos W."/>
            <person name="Barry K."/>
            <person name="Beard J."/>
            <person name="Benny G.L."/>
            <person name="Blankenship S."/>
            <person name="Bonito G."/>
            <person name="Cuomo C."/>
            <person name="Desiro A."/>
            <person name="Gervers K.A."/>
            <person name="Hundley H."/>
            <person name="Kuo A."/>
            <person name="LaButti K."/>
            <person name="Lang B.F."/>
            <person name="Lipzen A."/>
            <person name="O'Donnell K."/>
            <person name="Pangilinan J."/>
            <person name="Reynolds N."/>
            <person name="Sandor L."/>
            <person name="Smith M.E."/>
            <person name="Tsang A."/>
            <person name="Grigoriev I.V."/>
            <person name="Stajich J.E."/>
            <person name="Spatafora J.W."/>
        </authorList>
    </citation>
    <scope>NUCLEOTIDE SEQUENCE</scope>
    <source>
        <strain evidence="19">RSA 2281</strain>
    </source>
</reference>
<evidence type="ECO:0000256" key="8">
    <source>
        <dbReference type="ARBA" id="ARBA00022692"/>
    </source>
</evidence>
<evidence type="ECO:0000256" key="7">
    <source>
        <dbReference type="ARBA" id="ARBA00022490"/>
    </source>
</evidence>
<comment type="subcellular location">
    <subcellularLocation>
        <location evidence="3">Cytoplasm</location>
    </subcellularLocation>
    <subcellularLocation>
        <location evidence="2">Golgi apparatus</location>
        <location evidence="2">Golgi stack membrane</location>
        <topology evidence="2">Single-pass type II membrane protein</topology>
    </subcellularLocation>
</comment>
<keyword evidence="15" id="KW-0456">Lyase</keyword>
<evidence type="ECO:0000256" key="14">
    <source>
        <dbReference type="ARBA" id="ARBA00023136"/>
    </source>
</evidence>
<protein>
    <recommendedName>
        <fullName evidence="6">UDP-glucuronate decarboxylase</fullName>
        <ecNumber evidence="6">4.1.1.35</ecNumber>
    </recommendedName>
</protein>
<comment type="cofactor">
    <cofactor evidence="1">
        <name>NAD(+)</name>
        <dbReference type="ChEBI" id="CHEBI:57540"/>
    </cofactor>
</comment>
<evidence type="ECO:0000256" key="9">
    <source>
        <dbReference type="ARBA" id="ARBA00022793"/>
    </source>
</evidence>
<dbReference type="CDD" id="cd05230">
    <property type="entry name" value="UGD_SDR_e"/>
    <property type="match status" value="1"/>
</dbReference>